<evidence type="ECO:0000256" key="14">
    <source>
        <dbReference type="SAM" id="Phobius"/>
    </source>
</evidence>
<comment type="subcellular location">
    <subcellularLocation>
        <location evidence="2">Mitochondrion</location>
    </subcellularLocation>
    <subcellularLocation>
        <location evidence="3">Peroxisome</location>
    </subcellularLocation>
</comment>
<dbReference type="AlphaFoldDB" id="A0A7R8XAT7"/>
<evidence type="ECO:0000259" key="15">
    <source>
        <dbReference type="PROSITE" id="PS51387"/>
    </source>
</evidence>
<dbReference type="Proteomes" id="UP000677054">
    <property type="component" value="Unassembled WGS sequence"/>
</dbReference>
<evidence type="ECO:0000256" key="6">
    <source>
        <dbReference type="ARBA" id="ARBA00022827"/>
    </source>
</evidence>
<dbReference type="Pfam" id="PF06218">
    <property type="entry name" value="NPR2"/>
    <property type="match status" value="2"/>
</dbReference>
<evidence type="ECO:0000256" key="4">
    <source>
        <dbReference type="ARBA" id="ARBA00008000"/>
    </source>
</evidence>
<dbReference type="InterPro" id="IPR016164">
    <property type="entry name" value="FAD-linked_Oxase-like_C"/>
</dbReference>
<dbReference type="Gene3D" id="3.30.465.10">
    <property type="match status" value="1"/>
</dbReference>
<feature type="non-terminal residue" evidence="16">
    <location>
        <position position="1006"/>
    </location>
</feature>
<dbReference type="Pfam" id="PF01565">
    <property type="entry name" value="FAD_binding_4"/>
    <property type="match status" value="1"/>
</dbReference>
<dbReference type="PANTHER" id="PTHR11748">
    <property type="entry name" value="D-LACTATE DEHYDROGENASE"/>
    <property type="match status" value="1"/>
</dbReference>
<dbReference type="SUPFAM" id="SSF55103">
    <property type="entry name" value="FAD-linked oxidases, C-terminal domain"/>
    <property type="match status" value="2"/>
</dbReference>
<evidence type="ECO:0000313" key="16">
    <source>
        <dbReference type="EMBL" id="CAD7247162.1"/>
    </source>
</evidence>
<dbReference type="GO" id="GO:0005777">
    <property type="term" value="C:peroxisome"/>
    <property type="evidence" value="ECO:0007669"/>
    <property type="project" value="UniProtKB-SubCell"/>
</dbReference>
<dbReference type="FunFam" id="1.10.45.10:FF:000001">
    <property type="entry name" value="D-lactate dehydrogenase mitochondrial"/>
    <property type="match status" value="1"/>
</dbReference>
<keyword evidence="5" id="KW-0285">Flavoprotein</keyword>
<dbReference type="Pfam" id="PF10856">
    <property type="entry name" value="DUF2678"/>
    <property type="match status" value="1"/>
</dbReference>
<evidence type="ECO:0000256" key="12">
    <source>
        <dbReference type="ARBA" id="ARBA00053432"/>
    </source>
</evidence>
<keyword evidence="6" id="KW-0274">FAD</keyword>
<evidence type="ECO:0000256" key="13">
    <source>
        <dbReference type="ARBA" id="ARBA00072812"/>
    </source>
</evidence>
<keyword evidence="14" id="KW-0812">Transmembrane</keyword>
<feature type="transmembrane region" description="Helical" evidence="14">
    <location>
        <begin position="587"/>
        <end position="607"/>
    </location>
</feature>
<proteinExistence type="inferred from homology"/>
<evidence type="ECO:0000256" key="11">
    <source>
        <dbReference type="ARBA" id="ARBA00038897"/>
    </source>
</evidence>
<dbReference type="Pfam" id="PF02913">
    <property type="entry name" value="FAD-oxidase_C"/>
    <property type="match status" value="2"/>
</dbReference>
<dbReference type="SUPFAM" id="SSF56176">
    <property type="entry name" value="FAD-binding/transporter-associated domain-like"/>
    <property type="match status" value="1"/>
</dbReference>
<evidence type="ECO:0000256" key="5">
    <source>
        <dbReference type="ARBA" id="ARBA00022630"/>
    </source>
</evidence>
<keyword evidence="14" id="KW-0472">Membrane</keyword>
<dbReference type="InterPro" id="IPR004113">
    <property type="entry name" value="FAD-bd_oxidored_4_C"/>
</dbReference>
<evidence type="ECO:0000256" key="10">
    <source>
        <dbReference type="ARBA" id="ARBA00023140"/>
    </source>
</evidence>
<feature type="domain" description="FAD-binding PCMH-type" evidence="15">
    <location>
        <begin position="44"/>
        <end position="225"/>
    </location>
</feature>
<keyword evidence="9" id="KW-0496">Mitochondrion</keyword>
<dbReference type="InterPro" id="IPR006094">
    <property type="entry name" value="Oxid_FAD_bind_N"/>
</dbReference>
<dbReference type="Gene3D" id="1.10.45.10">
    <property type="entry name" value="Vanillyl-alcohol Oxidase, Chain A, domain 4"/>
    <property type="match status" value="1"/>
</dbReference>
<dbReference type="InterPro" id="IPR016171">
    <property type="entry name" value="Vanillyl_alc_oxidase_C-sub2"/>
</dbReference>
<dbReference type="GO" id="GO:0004458">
    <property type="term" value="F:D-lactate dehydrogenase (cytochrome) activity"/>
    <property type="evidence" value="ECO:0007669"/>
    <property type="project" value="UniProtKB-EC"/>
</dbReference>
<dbReference type="EMBL" id="LR900878">
    <property type="protein sequence ID" value="CAD7247162.1"/>
    <property type="molecule type" value="Genomic_DNA"/>
</dbReference>
<dbReference type="InterPro" id="IPR036318">
    <property type="entry name" value="FAD-bd_PCMH-like_sf"/>
</dbReference>
<feature type="transmembrane region" description="Helical" evidence="14">
    <location>
        <begin position="552"/>
        <end position="575"/>
    </location>
</feature>
<dbReference type="GO" id="GO:0008720">
    <property type="term" value="F:D-lactate dehydrogenase (NAD+) activity"/>
    <property type="evidence" value="ECO:0007669"/>
    <property type="project" value="TreeGrafter"/>
</dbReference>
<dbReference type="EMBL" id="CAJPEV010001361">
    <property type="protein sequence ID" value="CAG0892234.1"/>
    <property type="molecule type" value="Genomic_DNA"/>
</dbReference>
<keyword evidence="8" id="KW-0560">Oxidoreductase</keyword>
<evidence type="ECO:0000256" key="1">
    <source>
        <dbReference type="ARBA" id="ARBA00001974"/>
    </source>
</evidence>
<dbReference type="InterPro" id="IPR016169">
    <property type="entry name" value="FAD-bd_PCMH_sub2"/>
</dbReference>
<dbReference type="Gene3D" id="3.30.70.2740">
    <property type="match status" value="2"/>
</dbReference>
<evidence type="ECO:0000256" key="3">
    <source>
        <dbReference type="ARBA" id="ARBA00004275"/>
    </source>
</evidence>
<gene>
    <name evidence="16" type="ORF">DSTB1V02_LOCUS6996</name>
</gene>
<comment type="function">
    <text evidence="12">Involved in D-lactate, but not L-lactate catabolic process.</text>
</comment>
<dbReference type="InterPro" id="IPR022564">
    <property type="entry name" value="DUF2678"/>
</dbReference>
<keyword evidence="7" id="KW-0809">Transit peptide</keyword>
<dbReference type="GO" id="GO:1903457">
    <property type="term" value="P:lactate catabolic process"/>
    <property type="evidence" value="ECO:0007669"/>
    <property type="project" value="TreeGrafter"/>
</dbReference>
<dbReference type="GO" id="GO:0005739">
    <property type="term" value="C:mitochondrion"/>
    <property type="evidence" value="ECO:0007669"/>
    <property type="project" value="UniProtKB-SubCell"/>
</dbReference>
<keyword evidence="17" id="KW-1185">Reference proteome</keyword>
<feature type="transmembrane region" description="Helical" evidence="14">
    <location>
        <begin position="521"/>
        <end position="540"/>
    </location>
</feature>
<dbReference type="FunFam" id="3.30.465.10:FF:000030">
    <property type="entry name" value="probable D-lactate dehydrogenase, mitochondrial"/>
    <property type="match status" value="1"/>
</dbReference>
<dbReference type="GO" id="GO:0071949">
    <property type="term" value="F:FAD binding"/>
    <property type="evidence" value="ECO:0007669"/>
    <property type="project" value="InterPro"/>
</dbReference>
<dbReference type="PROSITE" id="PS51387">
    <property type="entry name" value="FAD_PCMH"/>
    <property type="match status" value="1"/>
</dbReference>
<dbReference type="PANTHER" id="PTHR11748:SF111">
    <property type="entry name" value="D-LACTATE DEHYDROGENASE, MITOCHONDRIAL-RELATED"/>
    <property type="match status" value="1"/>
</dbReference>
<accession>A0A7R8XAT7</accession>
<protein>
    <recommendedName>
        <fullName evidence="13">Probable D-lactate dehydrogenase, mitochondrial</fullName>
        <ecNumber evidence="11">1.1.2.4</ecNumber>
    </recommendedName>
</protein>
<comment type="cofactor">
    <cofactor evidence="1">
        <name>FAD</name>
        <dbReference type="ChEBI" id="CHEBI:57692"/>
    </cofactor>
</comment>
<dbReference type="OrthoDB" id="5332616at2759"/>
<evidence type="ECO:0000256" key="9">
    <source>
        <dbReference type="ARBA" id="ARBA00023128"/>
    </source>
</evidence>
<organism evidence="16">
    <name type="scientific">Darwinula stevensoni</name>
    <dbReference type="NCBI Taxonomy" id="69355"/>
    <lineage>
        <taxon>Eukaryota</taxon>
        <taxon>Metazoa</taxon>
        <taxon>Ecdysozoa</taxon>
        <taxon>Arthropoda</taxon>
        <taxon>Crustacea</taxon>
        <taxon>Oligostraca</taxon>
        <taxon>Ostracoda</taxon>
        <taxon>Podocopa</taxon>
        <taxon>Podocopida</taxon>
        <taxon>Darwinulocopina</taxon>
        <taxon>Darwinuloidea</taxon>
        <taxon>Darwinulidae</taxon>
        <taxon>Darwinula</taxon>
    </lineage>
</organism>
<dbReference type="InterPro" id="IPR016166">
    <property type="entry name" value="FAD-bd_PCMH"/>
</dbReference>
<comment type="similarity">
    <text evidence="4">Belongs to the FAD-binding oxidoreductase/transferase type 4 family.</text>
</comment>
<evidence type="ECO:0000313" key="17">
    <source>
        <dbReference type="Proteomes" id="UP000677054"/>
    </source>
</evidence>
<dbReference type="InterPro" id="IPR009348">
    <property type="entry name" value="NPR2-like"/>
</dbReference>
<evidence type="ECO:0000256" key="8">
    <source>
        <dbReference type="ARBA" id="ARBA00023002"/>
    </source>
</evidence>
<name>A0A7R8XAT7_9CRUS</name>
<dbReference type="EC" id="1.1.2.4" evidence="11"/>
<evidence type="ECO:0000256" key="2">
    <source>
        <dbReference type="ARBA" id="ARBA00004173"/>
    </source>
</evidence>
<sequence>ANVHGYGKPLDENFIKNLRSIVGEKYVSTSDAVRSQHGRDEGPYPAMAPELVVWPQSTEHVSEIAKACSKANVPMIPFGTGTGLEGGVSALMGGVCVDLTSMNGISDLHVDDFDVTLEPGVTRTMLNHHLKDYGLWFPIDPGADASLCGMCATSASGTNAVRYGTMRENVLNLEVVLADGTIFHTAGKGRRTKKTAAGYNLTNLFVGSEGTLGFITGATLRIHAMPESMVSAVCSFPSVKEAINTAVGVMQSAVPIARIEFLDEIALDACNKYSQTDYQVAPTLFLEFHGSPIEVEAQTELVSDLARENGGSEFRWAKEAEDRNHLWQARHDLLYAVWALCPGSRAVLTDVCVPVSHLTEMVLMAKEEIQKAGLIGVILGHIGDGNVHPTLLPDPEDPRQEAKAKELGILFARGDVIVRHTVLFPNLGPILGHVGDGNFHAIILFDPKSPGSEDLNRVKNVAALMNRKALSLQGTCTGEHGIGIGKIPFLREEIGDRGVDVMWAIKNALDPKGLMNPGKGWQVNLFITVLTLVVVLGTLLTSFIRAGTSGRALNVFFGICILFIALSHLIVIFWYRLGSVDRKFRLLIYYNAISIILLCICANCYFWETAEKGPTVREGPIRCIFFSEFHPSVGPKITFQVPDCIPKEAFDAISVYIIPKRAIQGRVVTVNALGYKIVGHPVAIDHTKYARNELMFNLCFVCDACSRTVQYEPIVRKLSEYLTMLESGIGFLSDEKKKAHLPSLMEKVITELNASGQCTIEVDQANIINLKVIPIRNDPPTVHDHDVPIFSRPSALTPAVRSTTYHLLDKWDLTTQQILARIDGFAHVAKIAAQADVDKNLVKNCIQHLAYEGVVKVISIFQYSNTYAVTPNIEKLYTDSALQEEAVLFVGKFPRRLPAIHDILRLYCAMEPGITIRDLCIRNNPHNLGIDERRLIQFGLLHDIIRRLQKHPVYVGEPGRPLVSNSLTRLSDGMHSLDAICCKTGLPTADMENRVERDPSFLVLYK</sequence>
<keyword evidence="14" id="KW-1133">Transmembrane helix</keyword>
<keyword evidence="10" id="KW-0576">Peroxisome</keyword>
<dbReference type="FunFam" id="3.30.70.2740:FF:000001">
    <property type="entry name" value="D-lactate dehydrogenase mitochondrial"/>
    <property type="match status" value="1"/>
</dbReference>
<evidence type="ECO:0000256" key="7">
    <source>
        <dbReference type="ARBA" id="ARBA00022946"/>
    </source>
</evidence>
<reference evidence="16" key="1">
    <citation type="submission" date="2020-11" db="EMBL/GenBank/DDBJ databases">
        <authorList>
            <person name="Tran Van P."/>
        </authorList>
    </citation>
    <scope>NUCLEOTIDE SEQUENCE</scope>
</reference>